<dbReference type="GO" id="GO:0005886">
    <property type="term" value="C:plasma membrane"/>
    <property type="evidence" value="ECO:0007669"/>
    <property type="project" value="UniProtKB-SubCell"/>
</dbReference>
<dbReference type="GO" id="GO:0007259">
    <property type="term" value="P:cell surface receptor signaling pathway via JAK-STAT"/>
    <property type="evidence" value="ECO:0007669"/>
    <property type="project" value="Ensembl"/>
</dbReference>
<feature type="transmembrane region" description="Helical" evidence="18">
    <location>
        <begin position="242"/>
        <end position="264"/>
    </location>
</feature>
<evidence type="ECO:0000313" key="22">
    <source>
        <dbReference type="Ensembl" id="ENSOCUP00000011407.3"/>
    </source>
</evidence>
<feature type="chain" id="PRO_5003422978" description="Interferon gamma receptor 1" evidence="19">
    <location>
        <begin position="19"/>
        <end position="471"/>
    </location>
</feature>
<feature type="signal peptide" evidence="19">
    <location>
        <begin position="1"/>
        <end position="18"/>
    </location>
</feature>
<evidence type="ECO:0000256" key="9">
    <source>
        <dbReference type="ARBA" id="ARBA00023136"/>
    </source>
</evidence>
<comment type="subcellular location">
    <subcellularLocation>
        <location evidence="1">Cell membrane</location>
        <topology evidence="1">Single-pass type I membrane protein</topology>
    </subcellularLocation>
</comment>
<feature type="domain" description="Fibronectin type-III" evidence="20">
    <location>
        <begin position="3"/>
        <end position="109"/>
    </location>
</feature>
<dbReference type="FunCoup" id="G1T516">
    <property type="interactions" value="100"/>
</dbReference>
<dbReference type="EMBL" id="AAGW02028657">
    <property type="status" value="NOT_ANNOTATED_CDS"/>
    <property type="molecule type" value="Genomic_DNA"/>
</dbReference>
<keyword evidence="23" id="KW-1185">Reference proteome</keyword>
<evidence type="ECO:0000256" key="11">
    <source>
        <dbReference type="ARBA" id="ARBA00023170"/>
    </source>
</evidence>
<evidence type="ECO:0000256" key="17">
    <source>
        <dbReference type="SAM" id="MobiDB-lite"/>
    </source>
</evidence>
<evidence type="ECO:0000256" key="18">
    <source>
        <dbReference type="SAM" id="Phobius"/>
    </source>
</evidence>
<evidence type="ECO:0000256" key="8">
    <source>
        <dbReference type="ARBA" id="ARBA00022989"/>
    </source>
</evidence>
<keyword evidence="6 19" id="KW-0732">Signal</keyword>
<dbReference type="Gene3D" id="2.60.40.10">
    <property type="entry name" value="Immunoglobulins"/>
    <property type="match status" value="2"/>
</dbReference>
<dbReference type="InterPro" id="IPR013783">
    <property type="entry name" value="Ig-like_fold"/>
</dbReference>
<dbReference type="SMR" id="G1T516"/>
<dbReference type="PANTHER" id="PTHR20859:SF5">
    <property type="entry name" value="INTERFERON GAMMA RECEPTOR 1"/>
    <property type="match status" value="1"/>
</dbReference>
<dbReference type="InterPro" id="IPR021126">
    <property type="entry name" value="IFN_gamma_rc_D2_pox/mammal"/>
</dbReference>
<dbReference type="Bgee" id="ENSOCUG00000013254">
    <property type="expression patterns" value="Expressed in blood and 17 other cell types or tissues"/>
</dbReference>
<dbReference type="InterPro" id="IPR050650">
    <property type="entry name" value="Type-II_Cytokine-TF_Rcpt"/>
</dbReference>
<dbReference type="HOGENOM" id="CLU_043814_0_0_1"/>
<dbReference type="AlphaFoldDB" id="G1T516"/>
<dbReference type="InterPro" id="IPR036116">
    <property type="entry name" value="FN3_sf"/>
</dbReference>
<dbReference type="GeneID" id="100341787"/>
<evidence type="ECO:0000313" key="23">
    <source>
        <dbReference type="Proteomes" id="UP000001811"/>
    </source>
</evidence>
<evidence type="ECO:0000256" key="14">
    <source>
        <dbReference type="ARBA" id="ARBA00063248"/>
    </source>
</evidence>
<dbReference type="GeneTree" id="ENSGT00510000048929"/>
<evidence type="ECO:0000256" key="12">
    <source>
        <dbReference type="ARBA" id="ARBA00023180"/>
    </source>
</evidence>
<dbReference type="STRING" id="9986.ENSOCUP00000011407"/>
<keyword evidence="7" id="KW-0832">Ubl conjugation</keyword>
<keyword evidence="9 18" id="KW-0472">Membrane</keyword>
<evidence type="ECO:0000259" key="21">
    <source>
        <dbReference type="Pfam" id="PF07140"/>
    </source>
</evidence>
<dbReference type="InParanoid" id="G1T516"/>
<feature type="region of interest" description="Disordered" evidence="17">
    <location>
        <begin position="322"/>
        <end position="343"/>
    </location>
</feature>
<evidence type="ECO:0000256" key="4">
    <source>
        <dbReference type="ARBA" id="ARBA00022553"/>
    </source>
</evidence>
<keyword evidence="5 18" id="KW-0812">Transmembrane</keyword>
<keyword evidence="12" id="KW-0325">Glycoprotein</keyword>
<dbReference type="Pfam" id="PF01108">
    <property type="entry name" value="Tissue_fac"/>
    <property type="match status" value="1"/>
</dbReference>
<dbReference type="Ensembl" id="ENSOCUT00000013252.4">
    <property type="protein sequence ID" value="ENSOCUP00000011407.3"/>
    <property type="gene ID" value="ENSOCUG00000013254.4"/>
</dbReference>
<evidence type="ECO:0000256" key="7">
    <source>
        <dbReference type="ARBA" id="ARBA00022843"/>
    </source>
</evidence>
<evidence type="ECO:0000259" key="20">
    <source>
        <dbReference type="Pfam" id="PF01108"/>
    </source>
</evidence>
<comment type="subunit">
    <text evidence="14">Monomer. Heterodimer with IFNGR2, to form the IFNG receptor complex. Interacts with JAK1. Interacts (when phosphorylated) with STAT1. Interacts with SOCS1.</text>
</comment>
<dbReference type="InterPro" id="IPR003961">
    <property type="entry name" value="FN3_dom"/>
</dbReference>
<feature type="domain" description="Interferon gamma receptor D2" evidence="21">
    <location>
        <begin position="130"/>
        <end position="236"/>
    </location>
</feature>
<keyword evidence="8 18" id="KW-1133">Transmembrane helix</keyword>
<dbReference type="Pfam" id="PF20634">
    <property type="entry name" value="IFNGR1_transm"/>
    <property type="match status" value="1"/>
</dbReference>
<dbReference type="PRINTS" id="PR01777">
    <property type="entry name" value="INTERFERONGR"/>
</dbReference>
<dbReference type="Proteomes" id="UP000001811">
    <property type="component" value="Chromosome 12"/>
</dbReference>
<feature type="region of interest" description="Disordered" evidence="17">
    <location>
        <begin position="359"/>
        <end position="379"/>
    </location>
</feature>
<evidence type="ECO:0000256" key="19">
    <source>
        <dbReference type="SAM" id="SignalP"/>
    </source>
</evidence>
<sequence length="471" mass="51317">MALLGLLLLLTKAGSSAGLSTADPEPSSVPKPTSVTVESYNLNPVLYWEYQNMPKTPVFTVQVKTYESAVWLDACVNISHHYCNIFHQIDDPSSPLWARVKARVGQRESMYAESKEFTLCKQGKIGPPALNVRKVDNNIAINIFHPLIVINGETLGAMYDEDSACYAFEYHVYIRVKGSENTDKKQVSDPCDETQCELSIPVSSLNAEYCISAEGVSGRWHVTTEKSKEVCIAIFNRSIKDIIWIPVGTAVLLFVIVILVFACYRVKKISPLKRTNIKLPKSLLFVVRNATSETKPDSKYMSVVTSCQPLVPEDEKVLCEEQLSPEEGPGPHGADCPGSAGHTGDLAEVVAVEEVASDVAPARPLTPPERENSFHSGSDLSAANSVALNSYHSRNASDSGLAGSGSLSDSEFPTNHKPEIKPQGQEALPLRNGPSSFGYDKPHVMVDLLVGEHPKEALIGYRLATDAKESS</sequence>
<dbReference type="GO" id="GO:0019955">
    <property type="term" value="F:cytokine binding"/>
    <property type="evidence" value="ECO:0007669"/>
    <property type="project" value="InterPro"/>
</dbReference>
<feature type="compositionally biased region" description="Low complexity" evidence="17">
    <location>
        <begin position="397"/>
        <end position="410"/>
    </location>
</feature>
<evidence type="ECO:0000256" key="1">
    <source>
        <dbReference type="ARBA" id="ARBA00004251"/>
    </source>
</evidence>
<feature type="region of interest" description="Disordered" evidence="17">
    <location>
        <begin position="397"/>
        <end position="436"/>
    </location>
</feature>
<reference evidence="22" key="3">
    <citation type="submission" date="2025-09" db="UniProtKB">
        <authorList>
            <consortium name="Ensembl"/>
        </authorList>
    </citation>
    <scope>IDENTIFICATION</scope>
    <source>
        <strain evidence="22">Thorbecke</strain>
    </source>
</reference>
<keyword evidence="10" id="KW-1015">Disulfide bond</keyword>
<keyword evidence="11" id="KW-0675">Receptor</keyword>
<dbReference type="InterPro" id="IPR008355">
    <property type="entry name" value="Interferon_gamma_rcpt_asu"/>
</dbReference>
<protein>
    <recommendedName>
        <fullName evidence="15">Interferon gamma receptor 1</fullName>
    </recommendedName>
    <alternativeName>
        <fullName evidence="16">Interferon gamma receptor alpha-chain</fullName>
    </alternativeName>
</protein>
<dbReference type="FunFam" id="2.60.40.10:FF:001244">
    <property type="entry name" value="Interferon gamma receptor 1"/>
    <property type="match status" value="1"/>
</dbReference>
<dbReference type="GO" id="GO:0009615">
    <property type="term" value="P:response to virus"/>
    <property type="evidence" value="ECO:0007669"/>
    <property type="project" value="UniProtKB-ARBA"/>
</dbReference>
<accession>G1T516</accession>
<dbReference type="PaxDb" id="9986-ENSOCUP00000011407"/>
<dbReference type="SUPFAM" id="SSF49265">
    <property type="entry name" value="Fibronectin type III"/>
    <property type="match status" value="2"/>
</dbReference>
<dbReference type="Pfam" id="PF07140">
    <property type="entry name" value="IFNGR1_D2"/>
    <property type="match status" value="1"/>
</dbReference>
<dbReference type="OrthoDB" id="9946382at2759"/>
<dbReference type="eggNOG" id="ENOG502RXGW">
    <property type="taxonomic scope" value="Eukaryota"/>
</dbReference>
<evidence type="ECO:0000256" key="16">
    <source>
        <dbReference type="ARBA" id="ARBA00082025"/>
    </source>
</evidence>
<keyword evidence="13" id="KW-0393">Immunoglobulin domain</keyword>
<keyword evidence="4" id="KW-0597">Phosphoprotein</keyword>
<keyword evidence="3" id="KW-1003">Cell membrane</keyword>
<reference evidence="22 23" key="1">
    <citation type="journal article" date="2011" name="Nature">
        <title>A high-resolution map of human evolutionary constraint using 29 mammals.</title>
        <authorList>
            <person name="Lindblad-Toh K."/>
            <person name="Garber M."/>
            <person name="Zuk O."/>
            <person name="Lin M.F."/>
            <person name="Parker B.J."/>
            <person name="Washietl S."/>
            <person name="Kheradpour P."/>
            <person name="Ernst J."/>
            <person name="Jordan G."/>
            <person name="Mauceli E."/>
            <person name="Ward L.D."/>
            <person name="Lowe C.B."/>
            <person name="Holloway A.K."/>
            <person name="Clamp M."/>
            <person name="Gnerre S."/>
            <person name="Alfoldi J."/>
            <person name="Beal K."/>
            <person name="Chang J."/>
            <person name="Clawson H."/>
            <person name="Cuff J."/>
            <person name="Di Palma F."/>
            <person name="Fitzgerald S."/>
            <person name="Flicek P."/>
            <person name="Guttman M."/>
            <person name="Hubisz M.J."/>
            <person name="Jaffe D.B."/>
            <person name="Jungreis I."/>
            <person name="Kent W.J."/>
            <person name="Kostka D."/>
            <person name="Lara M."/>
            <person name="Martins A.L."/>
            <person name="Massingham T."/>
            <person name="Moltke I."/>
            <person name="Raney B.J."/>
            <person name="Rasmussen M.D."/>
            <person name="Robinson J."/>
            <person name="Stark A."/>
            <person name="Vilella A.J."/>
            <person name="Wen J."/>
            <person name="Xie X."/>
            <person name="Zody M.C."/>
            <person name="Baldwin J."/>
            <person name="Bloom T."/>
            <person name="Chin C.W."/>
            <person name="Heiman D."/>
            <person name="Nicol R."/>
            <person name="Nusbaum C."/>
            <person name="Young S."/>
            <person name="Wilkinson J."/>
            <person name="Worley K.C."/>
            <person name="Kovar C.L."/>
            <person name="Muzny D.M."/>
            <person name="Gibbs R.A."/>
            <person name="Cree A."/>
            <person name="Dihn H.H."/>
            <person name="Fowler G."/>
            <person name="Jhangiani S."/>
            <person name="Joshi V."/>
            <person name="Lee S."/>
            <person name="Lewis L.R."/>
            <person name="Nazareth L.V."/>
            <person name="Okwuonu G."/>
            <person name="Santibanez J."/>
            <person name="Warren W.C."/>
            <person name="Mardis E.R."/>
            <person name="Weinstock G.M."/>
            <person name="Wilson R.K."/>
            <person name="Delehaunty K."/>
            <person name="Dooling D."/>
            <person name="Fronik C."/>
            <person name="Fulton L."/>
            <person name="Fulton B."/>
            <person name="Graves T."/>
            <person name="Minx P."/>
            <person name="Sodergren E."/>
            <person name="Birney E."/>
            <person name="Margulies E.H."/>
            <person name="Herrero J."/>
            <person name="Green E.D."/>
            <person name="Haussler D."/>
            <person name="Siepel A."/>
            <person name="Goldman N."/>
            <person name="Pollard K.S."/>
            <person name="Pedersen J.S."/>
            <person name="Lander E.S."/>
            <person name="Kellis M."/>
        </authorList>
    </citation>
    <scope>NUCLEOTIDE SEQUENCE [LARGE SCALE GENOMIC DNA]</scope>
    <source>
        <strain evidence="22 23">Thorbecke inbred</strain>
    </source>
</reference>
<evidence type="ECO:0000256" key="2">
    <source>
        <dbReference type="ARBA" id="ARBA00005399"/>
    </source>
</evidence>
<dbReference type="OMA" id="NIMLPKS"/>
<evidence type="ECO:0000256" key="13">
    <source>
        <dbReference type="ARBA" id="ARBA00023319"/>
    </source>
</evidence>
<reference evidence="22" key="2">
    <citation type="submission" date="2025-08" db="UniProtKB">
        <authorList>
            <consortium name="Ensembl"/>
        </authorList>
    </citation>
    <scope>IDENTIFICATION</scope>
    <source>
        <strain evidence="22">Thorbecke</strain>
    </source>
</reference>
<evidence type="ECO:0000256" key="5">
    <source>
        <dbReference type="ARBA" id="ARBA00022692"/>
    </source>
</evidence>
<organism evidence="22 23">
    <name type="scientific">Oryctolagus cuniculus</name>
    <name type="common">Rabbit</name>
    <dbReference type="NCBI Taxonomy" id="9986"/>
    <lineage>
        <taxon>Eukaryota</taxon>
        <taxon>Metazoa</taxon>
        <taxon>Chordata</taxon>
        <taxon>Craniata</taxon>
        <taxon>Vertebrata</taxon>
        <taxon>Euteleostomi</taxon>
        <taxon>Mammalia</taxon>
        <taxon>Eutheria</taxon>
        <taxon>Euarchontoglires</taxon>
        <taxon>Glires</taxon>
        <taxon>Lagomorpha</taxon>
        <taxon>Leporidae</taxon>
        <taxon>Oryctolagus</taxon>
    </lineage>
</organism>
<evidence type="ECO:0000256" key="15">
    <source>
        <dbReference type="ARBA" id="ARBA00069555"/>
    </source>
</evidence>
<dbReference type="CTD" id="3459"/>
<dbReference type="GO" id="GO:0004906">
    <property type="term" value="F:type II interferon receptor activity"/>
    <property type="evidence" value="ECO:0007669"/>
    <property type="project" value="Ensembl"/>
</dbReference>
<proteinExistence type="inferred from homology"/>
<evidence type="ECO:0000256" key="10">
    <source>
        <dbReference type="ARBA" id="ARBA00023157"/>
    </source>
</evidence>
<dbReference type="KEGG" id="ocu:100341787"/>
<name>G1T516_RABIT</name>
<dbReference type="GO" id="GO:0038196">
    <property type="term" value="P:type III interferon-mediated signaling pathway"/>
    <property type="evidence" value="ECO:0007669"/>
    <property type="project" value="Ensembl"/>
</dbReference>
<evidence type="ECO:0000256" key="6">
    <source>
        <dbReference type="ARBA" id="ARBA00022729"/>
    </source>
</evidence>
<comment type="similarity">
    <text evidence="2">Belongs to the type II cytokine receptor family.</text>
</comment>
<dbReference type="FunFam" id="2.60.40.10:FF:001425">
    <property type="entry name" value="Interferon gamma receptor 1"/>
    <property type="match status" value="1"/>
</dbReference>
<gene>
    <name evidence="22" type="primary">IFNGR1</name>
</gene>
<dbReference type="PANTHER" id="PTHR20859">
    <property type="entry name" value="INTERFERON/INTERLEUKIN RECEPTOR"/>
    <property type="match status" value="1"/>
</dbReference>
<evidence type="ECO:0000256" key="3">
    <source>
        <dbReference type="ARBA" id="ARBA00022475"/>
    </source>
</evidence>